<evidence type="ECO:0000259" key="8">
    <source>
        <dbReference type="PROSITE" id="PS51918"/>
    </source>
</evidence>
<dbReference type="EMBL" id="PFEA01000027">
    <property type="protein sequence ID" value="PJE59859.1"/>
    <property type="molecule type" value="Genomic_DNA"/>
</dbReference>
<dbReference type="GO" id="GO:0035597">
    <property type="term" value="F:tRNA-2-methylthio-N(6)-dimethylallyladenosine(37) synthase activity"/>
    <property type="evidence" value="ECO:0007669"/>
    <property type="project" value="TreeGrafter"/>
</dbReference>
<feature type="binding site" evidence="3">
    <location>
        <begin position="193"/>
        <end position="200"/>
    </location>
    <ligand>
        <name>ATP</name>
        <dbReference type="ChEBI" id="CHEBI:30616"/>
    </ligand>
</feature>
<evidence type="ECO:0000256" key="1">
    <source>
        <dbReference type="ARBA" id="ARBA00003213"/>
    </source>
</evidence>
<comment type="function">
    <text evidence="1 3 5">Catalyzes the transfer of a dimethylallyl group onto the adenine at position 37 in tRNAs that read codons beginning with uridine, leading to the formation of N6-(dimethylallyl)adenosine (i(6)A).</text>
</comment>
<keyword evidence="3" id="KW-0460">Magnesium</keyword>
<organism evidence="9 10">
    <name type="scientific">Candidatus Portnoybacteria bacterium CG10_big_fil_rev_8_21_14_0_10_44_7</name>
    <dbReference type="NCBI Taxonomy" id="1974816"/>
    <lineage>
        <taxon>Bacteria</taxon>
        <taxon>Candidatus Portnoyibacteriota</taxon>
    </lineage>
</organism>
<comment type="caution">
    <text evidence="9">The sequence shown here is derived from an EMBL/GenBank/DDBJ whole genome shotgun (WGS) entry which is preliminary data.</text>
</comment>
<dbReference type="GO" id="GO:0052381">
    <property type="term" value="F:tRNA dimethylallyltransferase activity"/>
    <property type="evidence" value="ECO:0007669"/>
    <property type="project" value="UniProtKB-UniRule"/>
</dbReference>
<evidence type="ECO:0000256" key="5">
    <source>
        <dbReference type="RuleBase" id="RU003784"/>
    </source>
</evidence>
<sequence length="481" mass="54902">MHLPVQSGNNTVLKKMNRHYTAAQYKKLVKKIKAAFKKYRSGDLPLALTTDIIVGFSGETEKQFADSARLMKEVAFDMAYLSCYYPRPGTAAARLADNVSYKRKRVRENALNEVLKKTALKNNKYYLQKTVDVLVAGIKNGYAFGHTKTQKNVKAKINGPVAAGDIIKVRIDQVLSWHLAGRQVKPKLIVIVGPNSAGKTSLSIGLAKKFDGEVISADSRQVYQRLDIGSGKVTKKEMGNIPHYLLDVCHPKEVYTVAHFKEDADVALKQIYAKNKIPLLVGGTGFFIDAVVQNLEIPPVKPDKKLRQALERKTASQLFAQLKKLDSQRAQNIDPQNRRRLIRSIEIAKALGSVPPTKAASPFDVLYLGVWREKDELKKRIHVRLLQRINEGMIEEVKNLRKLGLSWRRLDDLGLEYRYISYYLTRKIDYAEMLGGLERAIWRFAKRQWTWFKRNRQIHWIKKTGEAEKLVKRFLSSKKLN</sequence>
<keyword evidence="3 6" id="KW-0808">Transferase</keyword>
<keyword evidence="3 6" id="KW-0547">Nucleotide-binding</keyword>
<evidence type="ECO:0000259" key="7">
    <source>
        <dbReference type="PROSITE" id="PS50926"/>
    </source>
</evidence>
<dbReference type="GO" id="GO:0005829">
    <property type="term" value="C:cytosol"/>
    <property type="evidence" value="ECO:0007669"/>
    <property type="project" value="TreeGrafter"/>
</dbReference>
<dbReference type="Gene3D" id="3.40.50.300">
    <property type="entry name" value="P-loop containing nucleotide triphosphate hydrolases"/>
    <property type="match status" value="1"/>
</dbReference>
<dbReference type="GO" id="GO:0051539">
    <property type="term" value="F:4 iron, 4 sulfur cluster binding"/>
    <property type="evidence" value="ECO:0007669"/>
    <property type="project" value="TreeGrafter"/>
</dbReference>
<dbReference type="InterPro" id="IPR018022">
    <property type="entry name" value="IPT"/>
</dbReference>
<evidence type="ECO:0000313" key="9">
    <source>
        <dbReference type="EMBL" id="PJE59859.1"/>
    </source>
</evidence>
<proteinExistence type="inferred from homology"/>
<feature type="region of interest" description="Interaction with substrate tRNA" evidence="3">
    <location>
        <begin position="218"/>
        <end position="221"/>
    </location>
</feature>
<comment type="catalytic activity">
    <reaction evidence="3 4">
        <text>adenosine(37) in tRNA + dimethylallyl diphosphate = N(6)-dimethylallyladenosine(37) in tRNA + diphosphate</text>
        <dbReference type="Rhea" id="RHEA:26482"/>
        <dbReference type="Rhea" id="RHEA-COMP:10162"/>
        <dbReference type="Rhea" id="RHEA-COMP:10375"/>
        <dbReference type="ChEBI" id="CHEBI:33019"/>
        <dbReference type="ChEBI" id="CHEBI:57623"/>
        <dbReference type="ChEBI" id="CHEBI:74411"/>
        <dbReference type="ChEBI" id="CHEBI:74415"/>
        <dbReference type="EC" id="2.5.1.75"/>
    </reaction>
</comment>
<dbReference type="InterPro" id="IPR058240">
    <property type="entry name" value="rSAM_sf"/>
</dbReference>
<protein>
    <recommendedName>
        <fullName evidence="3">tRNA dimethylallyltransferase</fullName>
        <ecNumber evidence="3">2.5.1.75</ecNumber>
    </recommendedName>
    <alternativeName>
        <fullName evidence="3">Dimethylallyl diphosphate:tRNA dimethylallyltransferase</fullName>
        <shortName evidence="3">DMAPP:tRNA dimethylallyltransferase</shortName>
        <shortName evidence="3">DMATase</shortName>
    </alternativeName>
    <alternativeName>
        <fullName evidence="3">Isopentenyl-diphosphate:tRNA isopentenyltransferase</fullName>
        <shortName evidence="3">IPP transferase</shortName>
        <shortName evidence="3">IPPT</shortName>
        <shortName evidence="3">IPTase</shortName>
    </alternativeName>
</protein>
<dbReference type="InterPro" id="IPR027417">
    <property type="entry name" value="P-loop_NTPase"/>
</dbReference>
<evidence type="ECO:0000256" key="6">
    <source>
        <dbReference type="RuleBase" id="RU003785"/>
    </source>
</evidence>
<dbReference type="Pfam" id="PF04055">
    <property type="entry name" value="Radical_SAM"/>
    <property type="match status" value="1"/>
</dbReference>
<dbReference type="Gene3D" id="3.30.750.200">
    <property type="match status" value="1"/>
</dbReference>
<feature type="site" description="Interaction with substrate tRNA" evidence="3">
    <location>
        <position position="284"/>
    </location>
</feature>
<dbReference type="Pfam" id="PF01715">
    <property type="entry name" value="IPPT"/>
    <property type="match status" value="1"/>
</dbReference>
<keyword evidence="3 6" id="KW-0067">ATP-binding</keyword>
<evidence type="ECO:0000256" key="4">
    <source>
        <dbReference type="RuleBase" id="RU003783"/>
    </source>
</evidence>
<dbReference type="NCBIfam" id="TIGR00174">
    <property type="entry name" value="miaA"/>
    <property type="match status" value="1"/>
</dbReference>
<dbReference type="SUPFAM" id="SSF102114">
    <property type="entry name" value="Radical SAM enzymes"/>
    <property type="match status" value="1"/>
</dbReference>
<dbReference type="PROSITE" id="PS50926">
    <property type="entry name" value="TRAM"/>
    <property type="match status" value="1"/>
</dbReference>
<evidence type="ECO:0000313" key="10">
    <source>
        <dbReference type="Proteomes" id="UP000231086"/>
    </source>
</evidence>
<keyword evidence="3 4" id="KW-0819">tRNA processing</keyword>
<dbReference type="InterPro" id="IPR002792">
    <property type="entry name" value="TRAM_dom"/>
</dbReference>
<comment type="caution">
    <text evidence="3">Lacks conserved residue(s) required for the propagation of feature annotation.</text>
</comment>
<feature type="site" description="Interaction with substrate tRNA" evidence="3">
    <location>
        <position position="307"/>
    </location>
</feature>
<dbReference type="AlphaFoldDB" id="A0A2M8KIW0"/>
<evidence type="ECO:0000256" key="2">
    <source>
        <dbReference type="ARBA" id="ARBA00003234"/>
    </source>
</evidence>
<dbReference type="Proteomes" id="UP000231086">
    <property type="component" value="Unassembled WGS sequence"/>
</dbReference>
<dbReference type="InterPro" id="IPR007197">
    <property type="entry name" value="rSAM"/>
</dbReference>
<accession>A0A2M8KIW0</accession>
<dbReference type="EC" id="2.5.1.75" evidence="3"/>
<dbReference type="GO" id="GO:0005524">
    <property type="term" value="F:ATP binding"/>
    <property type="evidence" value="ECO:0007669"/>
    <property type="project" value="UniProtKB-UniRule"/>
</dbReference>
<gene>
    <name evidence="3" type="primary">miaA</name>
    <name evidence="9" type="ORF">COU85_01490</name>
</gene>
<dbReference type="SUPFAM" id="SSF52540">
    <property type="entry name" value="P-loop containing nucleoside triphosphate hydrolases"/>
    <property type="match status" value="2"/>
</dbReference>
<reference evidence="10" key="1">
    <citation type="submission" date="2017-09" db="EMBL/GenBank/DDBJ databases">
        <title>Depth-based differentiation of microbial function through sediment-hosted aquifers and enrichment of novel symbionts in the deep terrestrial subsurface.</title>
        <authorList>
            <person name="Probst A.J."/>
            <person name="Ladd B."/>
            <person name="Jarett J.K."/>
            <person name="Geller-Mcgrath D.E."/>
            <person name="Sieber C.M.K."/>
            <person name="Emerson J.B."/>
            <person name="Anantharaman K."/>
            <person name="Thomas B.C."/>
            <person name="Malmstrom R."/>
            <person name="Stieglmeier M."/>
            <person name="Klingl A."/>
            <person name="Woyke T."/>
            <person name="Ryan C.M."/>
            <person name="Banfield J.F."/>
        </authorList>
    </citation>
    <scope>NUCLEOTIDE SEQUENCE [LARGE SCALE GENOMIC DNA]</scope>
</reference>
<dbReference type="HAMAP" id="MF_00185">
    <property type="entry name" value="IPP_trans"/>
    <property type="match status" value="1"/>
</dbReference>
<dbReference type="PANTHER" id="PTHR43020">
    <property type="entry name" value="CDK5 REGULATORY SUBUNIT-ASSOCIATED PROTEIN 1"/>
    <property type="match status" value="1"/>
</dbReference>
<dbReference type="Gene3D" id="1.10.20.140">
    <property type="match status" value="1"/>
</dbReference>
<dbReference type="PANTHER" id="PTHR43020:SF2">
    <property type="entry name" value="MITOCHONDRIAL TRNA METHYLTHIOTRANSFERASE CDK5RAP1"/>
    <property type="match status" value="1"/>
</dbReference>
<evidence type="ECO:0000256" key="3">
    <source>
        <dbReference type="HAMAP-Rule" id="MF_00185"/>
    </source>
</evidence>
<comment type="cofactor">
    <cofactor evidence="3">
        <name>Mg(2+)</name>
        <dbReference type="ChEBI" id="CHEBI:18420"/>
    </cofactor>
</comment>
<dbReference type="PROSITE" id="PS51918">
    <property type="entry name" value="RADICAL_SAM"/>
    <property type="match status" value="1"/>
</dbReference>
<comment type="function">
    <text evidence="2">Catalyzes the methylthiolation of N6-(dimethylallyl)adenosine (i(6)A), leading to the formation of 2-methylthio-N6-(dimethylallyl)adenosine (ms(2)i(6)A) at position 37 in tRNAs that read codons beginning with uridine.</text>
</comment>
<feature type="domain" description="TRAM" evidence="7">
    <location>
        <begin position="124"/>
        <end position="185"/>
    </location>
</feature>
<comment type="similarity">
    <text evidence="3 6">Belongs to the IPP transferase family.</text>
</comment>
<name>A0A2M8KIW0_9BACT</name>
<comment type="subunit">
    <text evidence="3">Monomer.</text>
</comment>
<feature type="domain" description="Radical SAM core" evidence="8">
    <location>
        <begin position="1"/>
        <end position="121"/>
    </location>
</feature>